<proteinExistence type="predicted"/>
<dbReference type="Proteomes" id="UP000324222">
    <property type="component" value="Unassembled WGS sequence"/>
</dbReference>
<name>A0A5B7HQU5_PORTR</name>
<evidence type="ECO:0000313" key="1">
    <source>
        <dbReference type="EMBL" id="MPC75351.1"/>
    </source>
</evidence>
<dbReference type="EMBL" id="VSRR010040940">
    <property type="protein sequence ID" value="MPC75351.1"/>
    <property type="molecule type" value="Genomic_DNA"/>
</dbReference>
<gene>
    <name evidence="1" type="ORF">E2C01_069737</name>
</gene>
<organism evidence="1 2">
    <name type="scientific">Portunus trituberculatus</name>
    <name type="common">Swimming crab</name>
    <name type="synonym">Neptunus trituberculatus</name>
    <dbReference type="NCBI Taxonomy" id="210409"/>
    <lineage>
        <taxon>Eukaryota</taxon>
        <taxon>Metazoa</taxon>
        <taxon>Ecdysozoa</taxon>
        <taxon>Arthropoda</taxon>
        <taxon>Crustacea</taxon>
        <taxon>Multicrustacea</taxon>
        <taxon>Malacostraca</taxon>
        <taxon>Eumalacostraca</taxon>
        <taxon>Eucarida</taxon>
        <taxon>Decapoda</taxon>
        <taxon>Pleocyemata</taxon>
        <taxon>Brachyura</taxon>
        <taxon>Eubrachyura</taxon>
        <taxon>Portunoidea</taxon>
        <taxon>Portunidae</taxon>
        <taxon>Portuninae</taxon>
        <taxon>Portunus</taxon>
    </lineage>
</organism>
<comment type="caution">
    <text evidence="1">The sequence shown here is derived from an EMBL/GenBank/DDBJ whole genome shotgun (WGS) entry which is preliminary data.</text>
</comment>
<protein>
    <submittedName>
        <fullName evidence="1">Uncharacterized protein</fullName>
    </submittedName>
</protein>
<dbReference type="AlphaFoldDB" id="A0A5B7HQU5"/>
<reference evidence="1 2" key="1">
    <citation type="submission" date="2019-05" db="EMBL/GenBank/DDBJ databases">
        <title>Another draft genome of Portunus trituberculatus and its Hox gene families provides insights of decapod evolution.</title>
        <authorList>
            <person name="Jeong J.-H."/>
            <person name="Song I."/>
            <person name="Kim S."/>
            <person name="Choi T."/>
            <person name="Kim D."/>
            <person name="Ryu S."/>
            <person name="Kim W."/>
        </authorList>
    </citation>
    <scope>NUCLEOTIDE SEQUENCE [LARGE SCALE GENOMIC DNA]</scope>
    <source>
        <tissue evidence="1">Muscle</tissue>
    </source>
</reference>
<accession>A0A5B7HQU5</accession>
<evidence type="ECO:0000313" key="2">
    <source>
        <dbReference type="Proteomes" id="UP000324222"/>
    </source>
</evidence>
<keyword evidence="2" id="KW-1185">Reference proteome</keyword>
<sequence length="135" mass="14918">MDSTRKAAAMCCPCGQDAVGRKGEREHLALGRPLWPLCGAGQAWQAGPLPQLRGGALPPITRLLLRPHPSALRFNSRLNRKDRACVSMWWCGWKKFLERRASYGTPCVLVPMARGGSSPHCTDFPGMDKYENESP</sequence>